<feature type="transmembrane region" description="Helical" evidence="8">
    <location>
        <begin position="405"/>
        <end position="428"/>
    </location>
</feature>
<feature type="transmembrane region" description="Helical" evidence="8">
    <location>
        <begin position="490"/>
        <end position="510"/>
    </location>
</feature>
<dbReference type="GO" id="GO:0016763">
    <property type="term" value="F:pentosyltransferase activity"/>
    <property type="evidence" value="ECO:0007669"/>
    <property type="project" value="TreeGrafter"/>
</dbReference>
<feature type="transmembrane region" description="Helical" evidence="8">
    <location>
        <begin position="342"/>
        <end position="363"/>
    </location>
</feature>
<keyword evidence="10" id="KW-1185">Reference proteome</keyword>
<dbReference type="GO" id="GO:0009103">
    <property type="term" value="P:lipopolysaccharide biosynthetic process"/>
    <property type="evidence" value="ECO:0007669"/>
    <property type="project" value="UniProtKB-ARBA"/>
</dbReference>
<keyword evidence="4 9" id="KW-0808">Transferase</keyword>
<feature type="transmembrane region" description="Helical" evidence="8">
    <location>
        <begin position="148"/>
        <end position="169"/>
    </location>
</feature>
<keyword evidence="7 8" id="KW-0472">Membrane</keyword>
<sequence length="523" mass="58673">MNPTLTTGAFGLRVPRGFFTRLWLLVALLAALVNAGSMVSIDPVRRLQQTRALWTSEPEIRPEEANLFGTLAYDGKRHAYFGLGQPLVFLPFDIAVTTTLDPARRHVPVSSQVLDALRLILIAFFSQTLVCGLAACFAYLLLRQLKFAHAPAALGTLSLLLATTFLHYIQNCQENSLMLAMALAGGFFTLRWFDHRQWRDAVWAGAAFGFSFLTRLTTLADAAGIVLCLLLLLLWDTRNMKTTAAALLAYAKAFTPAFAVFLLIERLYQYHRFWTFRGTYYTPFLEPPPSTDSSGNMFNNPLLAGVKEALWTPQNSIFLFDPLLVITLLALGVLWRQLEPRVRAFALGAAATLTVYIYFYATYMSPTGEISWGDRYTETPVLLLCLLAVPLLWTSRHRISTAWRGLAIAVISWSVILQIASILLIPSIEVLQWRRLNLPWSIPRRFINIWLAISGQGPSIPYHGPLPPEWQQLSLLPFQLGLRFGALQPYAVGAWCVLLIIALVLLGQIVHQCLREDRAWATH</sequence>
<organism evidence="9 10">
    <name type="scientific">Paludibaculum fermentans</name>
    <dbReference type="NCBI Taxonomy" id="1473598"/>
    <lineage>
        <taxon>Bacteria</taxon>
        <taxon>Pseudomonadati</taxon>
        <taxon>Acidobacteriota</taxon>
        <taxon>Terriglobia</taxon>
        <taxon>Bryobacterales</taxon>
        <taxon>Bryobacteraceae</taxon>
        <taxon>Paludibaculum</taxon>
    </lineage>
</organism>
<dbReference type="PANTHER" id="PTHR33908:SF11">
    <property type="entry name" value="MEMBRANE PROTEIN"/>
    <property type="match status" value="1"/>
</dbReference>
<feature type="transmembrane region" description="Helical" evidence="8">
    <location>
        <begin position="119"/>
        <end position="142"/>
    </location>
</feature>
<dbReference type="Proteomes" id="UP000593892">
    <property type="component" value="Chromosome"/>
</dbReference>
<name>A0A7S7NPJ3_PALFE</name>
<dbReference type="KEGG" id="pfer:IRI77_32145"/>
<dbReference type="PANTHER" id="PTHR33908">
    <property type="entry name" value="MANNOSYLTRANSFERASE YKCB-RELATED"/>
    <property type="match status" value="1"/>
</dbReference>
<dbReference type="AlphaFoldDB" id="A0A7S7NPJ3"/>
<comment type="subcellular location">
    <subcellularLocation>
        <location evidence="1">Cell membrane</location>
        <topology evidence="1">Multi-pass membrane protein</topology>
    </subcellularLocation>
</comment>
<reference evidence="9 10" key="1">
    <citation type="submission" date="2020-10" db="EMBL/GenBank/DDBJ databases">
        <title>Complete genome sequence of Paludibaculum fermentans P105T, a facultatively anaerobic acidobacterium capable of dissimilatory Fe(III) reduction.</title>
        <authorList>
            <person name="Dedysh S.N."/>
            <person name="Beletsky A.V."/>
            <person name="Kulichevskaya I.S."/>
            <person name="Mardanov A.V."/>
            <person name="Ravin N.V."/>
        </authorList>
    </citation>
    <scope>NUCLEOTIDE SEQUENCE [LARGE SCALE GENOMIC DNA]</scope>
    <source>
        <strain evidence="9 10">P105</strain>
    </source>
</reference>
<keyword evidence="5 8" id="KW-0812">Transmembrane</keyword>
<dbReference type="RefSeq" id="WP_194449033.1">
    <property type="nucleotide sequence ID" value="NZ_CP063849.1"/>
</dbReference>
<feature type="transmembrane region" description="Helical" evidence="8">
    <location>
        <begin position="22"/>
        <end position="41"/>
    </location>
</feature>
<feature type="transmembrane region" description="Helical" evidence="8">
    <location>
        <begin position="317"/>
        <end position="335"/>
    </location>
</feature>
<dbReference type="InterPro" id="IPR050297">
    <property type="entry name" value="LipidA_mod_glycosyltrf_83"/>
</dbReference>
<evidence type="ECO:0000256" key="5">
    <source>
        <dbReference type="ARBA" id="ARBA00022692"/>
    </source>
</evidence>
<evidence type="ECO:0000256" key="8">
    <source>
        <dbReference type="SAM" id="Phobius"/>
    </source>
</evidence>
<evidence type="ECO:0000313" key="9">
    <source>
        <dbReference type="EMBL" id="QOY87364.1"/>
    </source>
</evidence>
<evidence type="ECO:0000256" key="4">
    <source>
        <dbReference type="ARBA" id="ARBA00022679"/>
    </source>
</evidence>
<dbReference type="EMBL" id="CP063849">
    <property type="protein sequence ID" value="QOY87364.1"/>
    <property type="molecule type" value="Genomic_DNA"/>
</dbReference>
<dbReference type="GO" id="GO:0005886">
    <property type="term" value="C:plasma membrane"/>
    <property type="evidence" value="ECO:0007669"/>
    <property type="project" value="UniProtKB-SubCell"/>
</dbReference>
<evidence type="ECO:0000256" key="2">
    <source>
        <dbReference type="ARBA" id="ARBA00022475"/>
    </source>
</evidence>
<feature type="transmembrane region" description="Helical" evidence="8">
    <location>
        <begin position="176"/>
        <end position="193"/>
    </location>
</feature>
<proteinExistence type="predicted"/>
<evidence type="ECO:0000256" key="7">
    <source>
        <dbReference type="ARBA" id="ARBA00023136"/>
    </source>
</evidence>
<feature type="transmembrane region" description="Helical" evidence="8">
    <location>
        <begin position="375"/>
        <end position="393"/>
    </location>
</feature>
<evidence type="ECO:0000313" key="10">
    <source>
        <dbReference type="Proteomes" id="UP000593892"/>
    </source>
</evidence>
<keyword evidence="6 8" id="KW-1133">Transmembrane helix</keyword>
<keyword evidence="3" id="KW-0328">Glycosyltransferase</keyword>
<feature type="transmembrane region" description="Helical" evidence="8">
    <location>
        <begin position="247"/>
        <end position="264"/>
    </location>
</feature>
<accession>A0A7S7NPJ3</accession>
<feature type="transmembrane region" description="Helical" evidence="8">
    <location>
        <begin position="213"/>
        <end position="235"/>
    </location>
</feature>
<protein>
    <submittedName>
        <fullName evidence="9">Glycosyltransferase family 39 protein</fullName>
    </submittedName>
</protein>
<gene>
    <name evidence="9" type="ORF">IRI77_32145</name>
</gene>
<evidence type="ECO:0000256" key="3">
    <source>
        <dbReference type="ARBA" id="ARBA00022676"/>
    </source>
</evidence>
<evidence type="ECO:0000256" key="6">
    <source>
        <dbReference type="ARBA" id="ARBA00022989"/>
    </source>
</evidence>
<evidence type="ECO:0000256" key="1">
    <source>
        <dbReference type="ARBA" id="ARBA00004651"/>
    </source>
</evidence>
<keyword evidence="2" id="KW-1003">Cell membrane</keyword>